<name>A0AA36I9P4_9DINO</name>
<accession>A0AA36I9P4</accession>
<dbReference type="AlphaFoldDB" id="A0AA36I9P4"/>
<organism evidence="2 3">
    <name type="scientific">Effrenium voratum</name>
    <dbReference type="NCBI Taxonomy" id="2562239"/>
    <lineage>
        <taxon>Eukaryota</taxon>
        <taxon>Sar</taxon>
        <taxon>Alveolata</taxon>
        <taxon>Dinophyceae</taxon>
        <taxon>Suessiales</taxon>
        <taxon>Symbiodiniaceae</taxon>
        <taxon>Effrenium</taxon>
    </lineage>
</organism>
<dbReference type="Proteomes" id="UP001178507">
    <property type="component" value="Unassembled WGS sequence"/>
</dbReference>
<reference evidence="2" key="1">
    <citation type="submission" date="2023-08" db="EMBL/GenBank/DDBJ databases">
        <authorList>
            <person name="Chen Y."/>
            <person name="Shah S."/>
            <person name="Dougan E. K."/>
            <person name="Thang M."/>
            <person name="Chan C."/>
        </authorList>
    </citation>
    <scope>NUCLEOTIDE SEQUENCE</scope>
</reference>
<sequence length="565" mass="61486">MGQSQALEKEINFTLTELTQSKAFPSAIEQVQATSQQEATCFPQVAGSQVGERTTLPSQAPEVTKLSPQEVTSFPAGNRKASRNQEVEVTMAEPQPRPRRAPERPSPSASSGSESWGDAHAIHTADGLEDVGRAFANSKTLQVCHKEPIASPKDSEDSEDEEEEQEEEDDEEEDEEAEEDEEDPEVEEVEEEVQDTEEDSEEAIEEAISMDKTKQPSMDSVQEEPCRSQPTFSVAPPLQDEEDISPAHGRTTHSSSRVTFGSWSLAGAESRPESWQEPEFHFRSYTRTTFRSSRSEDAGRSTPDTAWTRRTTLAAMSGAVRSNSAKLSRLETPELTMAFERESPDADAMAAATAYPLTRQAANEVAEPATVSGFRPCRQRRCVTMAAKPAAAVTLSRRSQSAGSAPSAASAPSVQAAGVRAIQPERPQTTGTPRKTGCLAWGMLGSLSAAWRARGKDLGSGAAEGEKKTASTDSKKASQVAAAKRRRKETGPTKIAPKPEPVPMNQRRPTPIKMKDLVKSSTDVHDRTCFGNPAKEGPEAHNDYCDVIHYELEQEEGITPNWCVP</sequence>
<feature type="region of interest" description="Disordered" evidence="1">
    <location>
        <begin position="459"/>
        <end position="509"/>
    </location>
</feature>
<keyword evidence="3" id="KW-1185">Reference proteome</keyword>
<feature type="compositionally biased region" description="Basic and acidic residues" evidence="1">
    <location>
        <begin position="464"/>
        <end position="476"/>
    </location>
</feature>
<comment type="caution">
    <text evidence="2">The sequence shown here is derived from an EMBL/GenBank/DDBJ whole genome shotgun (WGS) entry which is preliminary data.</text>
</comment>
<feature type="compositionally biased region" description="Low complexity" evidence="1">
    <location>
        <begin position="106"/>
        <end position="115"/>
    </location>
</feature>
<feature type="compositionally biased region" description="Low complexity" evidence="1">
    <location>
        <begin position="397"/>
        <end position="419"/>
    </location>
</feature>
<protein>
    <submittedName>
        <fullName evidence="2">Uncharacterized protein</fullName>
    </submittedName>
</protein>
<feature type="region of interest" description="Disordered" evidence="1">
    <location>
        <begin position="397"/>
        <end position="439"/>
    </location>
</feature>
<feature type="region of interest" description="Disordered" evidence="1">
    <location>
        <begin position="139"/>
        <end position="260"/>
    </location>
</feature>
<dbReference type="EMBL" id="CAUJNA010000946">
    <property type="protein sequence ID" value="CAJ1382796.1"/>
    <property type="molecule type" value="Genomic_DNA"/>
</dbReference>
<feature type="compositionally biased region" description="Acidic residues" evidence="1">
    <location>
        <begin position="156"/>
        <end position="205"/>
    </location>
</feature>
<proteinExistence type="predicted"/>
<feature type="region of interest" description="Disordered" evidence="1">
    <location>
        <begin position="48"/>
        <end position="125"/>
    </location>
</feature>
<evidence type="ECO:0000256" key="1">
    <source>
        <dbReference type="SAM" id="MobiDB-lite"/>
    </source>
</evidence>
<feature type="region of interest" description="Disordered" evidence="1">
    <location>
        <begin position="288"/>
        <end position="308"/>
    </location>
</feature>
<gene>
    <name evidence="2" type="ORF">EVOR1521_LOCUS10101</name>
</gene>
<evidence type="ECO:0000313" key="2">
    <source>
        <dbReference type="EMBL" id="CAJ1382796.1"/>
    </source>
</evidence>
<evidence type="ECO:0000313" key="3">
    <source>
        <dbReference type="Proteomes" id="UP001178507"/>
    </source>
</evidence>